<keyword evidence="3" id="KW-1185">Reference proteome</keyword>
<gene>
    <name evidence="2" type="ORF">LTRI10_LOCUS7047</name>
</gene>
<dbReference type="EMBL" id="OZ034814">
    <property type="protein sequence ID" value="CAL1359571.1"/>
    <property type="molecule type" value="Genomic_DNA"/>
</dbReference>
<sequence>MSLVLVLVTMVSPVVVSLVAAAAAAMGPLFAQYVEVAMFQLLLLLRDSSGGDPPPKGSCYGRSKGDSELEHMMVEGHRCSDHESL</sequence>
<evidence type="ECO:0008006" key="4">
    <source>
        <dbReference type="Google" id="ProtNLM"/>
    </source>
</evidence>
<evidence type="ECO:0000313" key="2">
    <source>
        <dbReference type="EMBL" id="CAL1359571.1"/>
    </source>
</evidence>
<evidence type="ECO:0000313" key="3">
    <source>
        <dbReference type="Proteomes" id="UP001497516"/>
    </source>
</evidence>
<evidence type="ECO:0000256" key="1">
    <source>
        <dbReference type="SAM" id="SignalP"/>
    </source>
</evidence>
<organism evidence="2 3">
    <name type="scientific">Linum trigynum</name>
    <dbReference type="NCBI Taxonomy" id="586398"/>
    <lineage>
        <taxon>Eukaryota</taxon>
        <taxon>Viridiplantae</taxon>
        <taxon>Streptophyta</taxon>
        <taxon>Embryophyta</taxon>
        <taxon>Tracheophyta</taxon>
        <taxon>Spermatophyta</taxon>
        <taxon>Magnoliopsida</taxon>
        <taxon>eudicotyledons</taxon>
        <taxon>Gunneridae</taxon>
        <taxon>Pentapetalae</taxon>
        <taxon>rosids</taxon>
        <taxon>fabids</taxon>
        <taxon>Malpighiales</taxon>
        <taxon>Linaceae</taxon>
        <taxon>Linum</taxon>
    </lineage>
</organism>
<feature type="chain" id="PRO_5044021899" description="Secreted protein" evidence="1">
    <location>
        <begin position="18"/>
        <end position="85"/>
    </location>
</feature>
<reference evidence="2 3" key="1">
    <citation type="submission" date="2024-04" db="EMBL/GenBank/DDBJ databases">
        <authorList>
            <person name="Fracassetti M."/>
        </authorList>
    </citation>
    <scope>NUCLEOTIDE SEQUENCE [LARGE SCALE GENOMIC DNA]</scope>
</reference>
<protein>
    <recommendedName>
        <fullName evidence="4">Secreted protein</fullName>
    </recommendedName>
</protein>
<name>A0AAV2CU74_9ROSI</name>
<dbReference type="AlphaFoldDB" id="A0AAV2CU74"/>
<proteinExistence type="predicted"/>
<feature type="signal peptide" evidence="1">
    <location>
        <begin position="1"/>
        <end position="17"/>
    </location>
</feature>
<accession>A0AAV2CU74</accession>
<keyword evidence="1" id="KW-0732">Signal</keyword>
<dbReference type="Proteomes" id="UP001497516">
    <property type="component" value="Chromosome 10"/>
</dbReference>